<keyword evidence="2" id="KW-1185">Reference proteome</keyword>
<proteinExistence type="predicted"/>
<name>A0ACD3Z1Z5_FUSSC</name>
<evidence type="ECO:0000313" key="1">
    <source>
        <dbReference type="EMBL" id="UPK95098.1"/>
    </source>
</evidence>
<dbReference type="Proteomes" id="UP000830768">
    <property type="component" value="Chromosome 4"/>
</dbReference>
<dbReference type="EMBL" id="CP090033">
    <property type="protein sequence ID" value="UPK95098.1"/>
    <property type="molecule type" value="Genomic_DNA"/>
</dbReference>
<sequence>MAQDPPFKVVIVGASVAGLSLANMLQANDIDFVVLEAYPSIAPQVGASIGLLPHGNRILDQLGLYEKILQVAEPVNTFSFREPSGLPLASYPDMDRNLIDRHGYPMIFLDRQTLIQTLYDNIRDKSKIVANKRVTTVNLGENGVTVSASDASMFQGDILIGADGIHSTVRGEMRRLANMTRPGWFDAGEEEEPPCDYNCIFGISRPCHGIVPGGLHEVFRNGSSYLISGGLNGRVYWFRFEKLPQRLFGTQIPRYTQKDLEEALDRASNDPILPGLTFSTLVENRITAVLTPLPEYVYKQWHFGRVFTLGDSAHKLHPIGGHGGNAAIETAAALTNSLVNVLSKTSSPLATPDITALFNQVQTLRYPRVMAIKDYSHKKQLTESLNNSLQRLVALHLLPRVREQDVTRSYSAQLPASEKLNMLPLPYQKKLVPYKDELLAKPKRRGIVGFIILGIYLTCSAVAFYLRWRSPSATELGNQINKVLVEGALEDDSLTLLQRARTGIPFIGDRVAFMAAAFVPGLRNPTQQLGCLQLYSLSQSLHPIMVLTLEGFRGHLAVSVLTWPVIWFAAFQLIGVSVVMPWYCIIHTFVPDDESIWWPLGRQVPIRSARGVLLAGLYGYALPLMLTPSPWHQVATSAVAWQFIPILIPLLSYVCRIGSHSEAVKGSSRQGEPLSDVQYLRKIYLLFACFGAVIHWQTLLQMAMDLERSQVLRWLHPACWWEISGELEENLMGFFCVDFWGYCSTSYVWCVSAVWDLQRVGLARINSGRAAIAILLAYIAVGPGAAMALVWYLREDALAFSQ</sequence>
<gene>
    <name evidence="1" type="ORF">LCI18_006033</name>
</gene>
<accession>A0ACD3Z1Z5</accession>
<organism evidence="1 2">
    <name type="scientific">Fusarium solani subsp. cucurbitae</name>
    <name type="common">Neocosmosporum cucurbitae</name>
    <dbReference type="NCBI Taxonomy" id="2747967"/>
    <lineage>
        <taxon>Eukaryota</taxon>
        <taxon>Fungi</taxon>
        <taxon>Dikarya</taxon>
        <taxon>Ascomycota</taxon>
        <taxon>Pezizomycotina</taxon>
        <taxon>Sordariomycetes</taxon>
        <taxon>Hypocreomycetidae</taxon>
        <taxon>Hypocreales</taxon>
        <taxon>Nectriaceae</taxon>
        <taxon>Fusarium</taxon>
        <taxon>Fusarium solani species complex</taxon>
    </lineage>
</organism>
<protein>
    <submittedName>
        <fullName evidence="1">Uncharacterized protein</fullName>
    </submittedName>
</protein>
<evidence type="ECO:0000313" key="2">
    <source>
        <dbReference type="Proteomes" id="UP000830768"/>
    </source>
</evidence>
<reference evidence="1" key="1">
    <citation type="submission" date="2021-11" db="EMBL/GenBank/DDBJ databases">
        <title>Fusarium solani-melongenae Genome sequencing and assembly.</title>
        <authorList>
            <person name="Xie S."/>
            <person name="Huang L."/>
            <person name="Zhang X."/>
        </authorList>
    </citation>
    <scope>NUCLEOTIDE SEQUENCE</scope>
    <source>
        <strain evidence="1">CRI 24-3</strain>
    </source>
</reference>